<comment type="caution">
    <text evidence="4">The sequence shown here is derived from an EMBL/GenBank/DDBJ whole genome shotgun (WGS) entry which is preliminary data.</text>
</comment>
<dbReference type="PANTHER" id="PTHR35788:SF1">
    <property type="entry name" value="EXPORTED PROTEIN"/>
    <property type="match status" value="1"/>
</dbReference>
<dbReference type="EMBL" id="BALG01000027">
    <property type="protein sequence ID" value="GAC41354.1"/>
    <property type="molecule type" value="Genomic_DNA"/>
</dbReference>
<proteinExistence type="predicted"/>
<feature type="domain" description="G5" evidence="3">
    <location>
        <begin position="370"/>
        <end position="450"/>
    </location>
</feature>
<keyword evidence="5" id="KW-1185">Reference proteome</keyword>
<dbReference type="InterPro" id="IPR007391">
    <property type="entry name" value="Vancomycin_resist_VanW"/>
</dbReference>
<evidence type="ECO:0000256" key="1">
    <source>
        <dbReference type="ARBA" id="ARBA00022729"/>
    </source>
</evidence>
<dbReference type="AlphaFoldDB" id="M9LYU2"/>
<organism evidence="4 5">
    <name type="scientific">Paenibacillus popilliae ATCC 14706</name>
    <dbReference type="NCBI Taxonomy" id="1212764"/>
    <lineage>
        <taxon>Bacteria</taxon>
        <taxon>Bacillati</taxon>
        <taxon>Bacillota</taxon>
        <taxon>Bacilli</taxon>
        <taxon>Bacillales</taxon>
        <taxon>Paenibacillaceae</taxon>
        <taxon>Paenibacillus</taxon>
    </lineage>
</organism>
<dbReference type="PROSITE" id="PS51109">
    <property type="entry name" value="G5"/>
    <property type="match status" value="1"/>
</dbReference>
<accession>M9LYU2</accession>
<dbReference type="Gene3D" id="2.20.230.10">
    <property type="entry name" value="Resuscitation-promoting factor rpfb"/>
    <property type="match status" value="1"/>
</dbReference>
<dbReference type="OrthoDB" id="9813301at2"/>
<evidence type="ECO:0000313" key="5">
    <source>
        <dbReference type="Proteomes" id="UP000029453"/>
    </source>
</evidence>
<protein>
    <submittedName>
        <fullName evidence="4">Uncharacterized vancomycin resistance protein</fullName>
    </submittedName>
</protein>
<evidence type="ECO:0000313" key="4">
    <source>
        <dbReference type="EMBL" id="GAC41354.1"/>
    </source>
</evidence>
<dbReference type="SMART" id="SM01208">
    <property type="entry name" value="G5"/>
    <property type="match status" value="1"/>
</dbReference>
<dbReference type="Pfam" id="PF07501">
    <property type="entry name" value="G5"/>
    <property type="match status" value="1"/>
</dbReference>
<dbReference type="PANTHER" id="PTHR35788">
    <property type="entry name" value="EXPORTED PROTEIN-RELATED"/>
    <property type="match status" value="1"/>
</dbReference>
<gene>
    <name evidence="4" type="ORF">PPOP_0704</name>
</gene>
<dbReference type="Pfam" id="PF04294">
    <property type="entry name" value="VanW"/>
    <property type="match status" value="1"/>
</dbReference>
<dbReference type="Proteomes" id="UP000029453">
    <property type="component" value="Unassembled WGS sequence"/>
</dbReference>
<sequence length="495" mass="55097">MKKIHALFIAAASLLLAVTVLWGWAHSYASQDRLPPEVRLSFWEVGGMSFAAFGEELDQRLRQFEATPVEITFGSNGAAPVRTTLSELGVTYNAKPLLAALKPLQEGSLWERITARRSFKKDWEIQFHWKASVWKERFTPGWEAASFGKPVNASREITKDDEVVYTPERQVYRVDRGQLEQLIRAAIPPAWYEGGAIHIEASLVLTDPPVTVAFLKAEGIERKIVEFSTAFAKSEDGRTHNVVSTAKTINDMILKPGDIFDYDKVIAETEKRYGFKEAPVIYNGKLVPGIGGGICQVSSTLYNAVLRSGLEIVERRNHSLPVSYLPLGLDATFSQGYINFKFKNCTGKHLLIRAETENGRFTIKFFGTMDKSISYKIETKTVKVLDPQIKYVKNPNLPAGTEQVLQQGKKGYVVESYRIKVVDGKEVERERIAIDTYQPQPSLVAVNNGGGIIPAKPLPEKEPIVEDGINGPDFKPNTSSEPVPREMPPSSLANV</sequence>
<dbReference type="InterPro" id="IPR011098">
    <property type="entry name" value="G5_dom"/>
</dbReference>
<dbReference type="RefSeq" id="WP_006284662.1">
    <property type="nucleotide sequence ID" value="NZ_BALG01000027.1"/>
</dbReference>
<dbReference type="InterPro" id="IPR052913">
    <property type="entry name" value="Glycopeptide_resist_protein"/>
</dbReference>
<evidence type="ECO:0000259" key="3">
    <source>
        <dbReference type="PROSITE" id="PS51109"/>
    </source>
</evidence>
<name>M9LYU2_PAEPP</name>
<keyword evidence="1" id="KW-0732">Signal</keyword>
<reference evidence="4 5" key="1">
    <citation type="submission" date="2012-10" db="EMBL/GenBank/DDBJ databases">
        <title>Draft Genome Sequence of Paenibacillus popilliae ATCC 14706T.</title>
        <authorList>
            <person name="Iiyama K."/>
            <person name="Mori K."/>
            <person name="Mon H."/>
            <person name="Chieda Y."/>
            <person name="Lee J.M."/>
            <person name="Kusakabe T."/>
            <person name="Tashiro K."/>
            <person name="Asano S."/>
            <person name="Yasunaga-Aoki C."/>
            <person name="Shimizu S."/>
        </authorList>
    </citation>
    <scope>NUCLEOTIDE SEQUENCE [LARGE SCALE GENOMIC DNA]</scope>
    <source>
        <strain evidence="4 5">ATCC 14706</strain>
    </source>
</reference>
<evidence type="ECO:0000256" key="2">
    <source>
        <dbReference type="SAM" id="MobiDB-lite"/>
    </source>
</evidence>
<feature type="region of interest" description="Disordered" evidence="2">
    <location>
        <begin position="455"/>
        <end position="495"/>
    </location>
</feature>